<name>A0A090VPV8_9FLAO</name>
<organism evidence="2 5">
    <name type="scientific">Jejuia pallidilutea</name>
    <dbReference type="NCBI Taxonomy" id="504487"/>
    <lineage>
        <taxon>Bacteria</taxon>
        <taxon>Pseudomonadati</taxon>
        <taxon>Bacteroidota</taxon>
        <taxon>Flavobacteriia</taxon>
        <taxon>Flavobacteriales</taxon>
        <taxon>Flavobacteriaceae</taxon>
        <taxon>Jejuia</taxon>
    </lineage>
</organism>
<dbReference type="PROSITE" id="PS51257">
    <property type="entry name" value="PROKAR_LIPOPROTEIN"/>
    <property type="match status" value="1"/>
</dbReference>
<dbReference type="RefSeq" id="WP_153802224.1">
    <property type="nucleotide sequence ID" value="NZ_BBNR01000006.1"/>
</dbReference>
<evidence type="ECO:0000313" key="3">
    <source>
        <dbReference type="EMBL" id="GAL90528.1"/>
    </source>
</evidence>
<dbReference type="Proteomes" id="UP000030184">
    <property type="component" value="Unassembled WGS sequence"/>
</dbReference>
<comment type="caution">
    <text evidence="2">The sequence shown here is derived from an EMBL/GenBank/DDBJ whole genome shotgun (WGS) entry which is preliminary data.</text>
</comment>
<protein>
    <submittedName>
        <fullName evidence="2">Uncharacterized protein</fullName>
    </submittedName>
</protein>
<evidence type="ECO:0000313" key="6">
    <source>
        <dbReference type="Proteomes" id="UP000030184"/>
    </source>
</evidence>
<dbReference type="Proteomes" id="UP000251545">
    <property type="component" value="Unassembled WGS sequence"/>
</dbReference>
<dbReference type="EMBL" id="BBNY01000074">
    <property type="protein sequence ID" value="GAL90528.1"/>
    <property type="molecule type" value="Genomic_DNA"/>
</dbReference>
<sequence length="50" mass="5473">MKALKITLILAVLFASLTSCVKQDLNEDDLLENTEMELQMPPTGGNGHDN</sequence>
<dbReference type="EMBL" id="PVEO01000001">
    <property type="protein sequence ID" value="PQV51559.1"/>
    <property type="molecule type" value="Genomic_DNA"/>
</dbReference>
<evidence type="ECO:0000256" key="1">
    <source>
        <dbReference type="SAM" id="SignalP"/>
    </source>
</evidence>
<dbReference type="AlphaFoldDB" id="A0A090VPV8"/>
<accession>A0A090VPV8</accession>
<evidence type="ECO:0000313" key="5">
    <source>
        <dbReference type="Proteomes" id="UP000029641"/>
    </source>
</evidence>
<reference evidence="4 7" key="2">
    <citation type="submission" date="2018-02" db="EMBL/GenBank/DDBJ databases">
        <title>Genomic Encyclopedia of Archaeal and Bacterial Type Strains, Phase II (KMG-II): from individual species to whole genera.</title>
        <authorList>
            <person name="Goeker M."/>
        </authorList>
    </citation>
    <scope>NUCLEOTIDE SEQUENCE [LARGE SCALE GENOMIC DNA]</scope>
    <source>
        <strain evidence="4 7">DSM 21165</strain>
    </source>
</reference>
<dbReference type="EMBL" id="BBNR01000006">
    <property type="protein sequence ID" value="GAL66751.1"/>
    <property type="molecule type" value="Genomic_DNA"/>
</dbReference>
<evidence type="ECO:0000313" key="4">
    <source>
        <dbReference type="EMBL" id="PQV51559.1"/>
    </source>
</evidence>
<evidence type="ECO:0000313" key="2">
    <source>
        <dbReference type="EMBL" id="GAL66751.1"/>
    </source>
</evidence>
<dbReference type="Proteomes" id="UP000029641">
    <property type="component" value="Unassembled WGS sequence"/>
</dbReference>
<gene>
    <name evidence="4" type="ORF">CLV33_101484</name>
    <name evidence="2" type="ORF">JCM19301_1295</name>
    <name evidence="3" type="ORF">JCM19538_293</name>
</gene>
<proteinExistence type="predicted"/>
<reference evidence="6" key="1">
    <citation type="journal article" date="2014" name="Genome Announc.">
        <title>Draft Genome Sequence of Marine Flavobacterium Jejuia pallidilutea Strain 11shimoA1 and Pigmentation Mutants.</title>
        <authorList>
            <person name="Takatani N."/>
            <person name="Nakanishi M."/>
            <person name="Meirelles P."/>
            <person name="Mino S."/>
            <person name="Suda W."/>
            <person name="Oshima K."/>
            <person name="Hattori M."/>
            <person name="Ohkuma M."/>
            <person name="Hosokawa M."/>
            <person name="Miyashita K."/>
            <person name="Thompson F.L."/>
            <person name="Niwa A."/>
            <person name="Sawabe T."/>
            <person name="Sawabe T."/>
        </authorList>
    </citation>
    <scope>NUCLEOTIDE SEQUENCE [LARGE SCALE GENOMIC DNA]</scope>
    <source>
        <strain evidence="6">JCM 19538</strain>
    </source>
</reference>
<dbReference type="OrthoDB" id="1453832at2"/>
<feature type="chain" id="PRO_5010408374" evidence="1">
    <location>
        <begin position="22"/>
        <end position="50"/>
    </location>
</feature>
<keyword evidence="1" id="KW-0732">Signal</keyword>
<feature type="signal peptide" evidence="1">
    <location>
        <begin position="1"/>
        <end position="21"/>
    </location>
</feature>
<evidence type="ECO:0000313" key="7">
    <source>
        <dbReference type="Proteomes" id="UP000251545"/>
    </source>
</evidence>
<keyword evidence="6" id="KW-1185">Reference proteome</keyword>
<dbReference type="STRING" id="504487.JCM19538_293"/>